<dbReference type="Pfam" id="PF22996">
    <property type="entry name" value="C2H2-2nd_BIRD-IDD"/>
    <property type="match status" value="1"/>
</dbReference>
<evidence type="ECO:0000313" key="10">
    <source>
        <dbReference type="Proteomes" id="UP001229421"/>
    </source>
</evidence>
<organism evidence="9 10">
    <name type="scientific">Tagetes erecta</name>
    <name type="common">African marigold</name>
    <dbReference type="NCBI Taxonomy" id="13708"/>
    <lineage>
        <taxon>Eukaryota</taxon>
        <taxon>Viridiplantae</taxon>
        <taxon>Streptophyta</taxon>
        <taxon>Embryophyta</taxon>
        <taxon>Tracheophyta</taxon>
        <taxon>Spermatophyta</taxon>
        <taxon>Magnoliopsida</taxon>
        <taxon>eudicotyledons</taxon>
        <taxon>Gunneridae</taxon>
        <taxon>Pentapetalae</taxon>
        <taxon>asterids</taxon>
        <taxon>campanulids</taxon>
        <taxon>Asterales</taxon>
        <taxon>Asteraceae</taxon>
        <taxon>Asteroideae</taxon>
        <taxon>Heliantheae alliance</taxon>
        <taxon>Tageteae</taxon>
        <taxon>Tagetes</taxon>
    </lineage>
</organism>
<protein>
    <recommendedName>
        <fullName evidence="8">C2H2-type domain-containing protein</fullName>
    </recommendedName>
</protein>
<keyword evidence="10" id="KW-1185">Reference proteome</keyword>
<sequence>MAKNRFVCEVCSKGFQRDQNLQLHKRGHNLPWKLKQRNKQQVVRKKVYICPEESCVHHDPSRALGDLTGVKKHFSRKHGEKKWKCEKCSKKYAVQSDCKAHSKICGTREYKCDCGTIFARKDSFITHRAFCDALTEDNSRIASFAMAATANLSFQNDLMMMNPEMKPRLPIWLQHHDNSSVVNMTTSSSFLGSTSLLHNGGMLSSEIELNPLYNTYGGCPNPSPPPPPQAPHMSATALLQKASQMGSTRSTNSSGFGLMNTSEVLSGFSSLNHRSEDLSGGVMLNDDGLMMMMAGLTRKSSEVDADDGNLTRDFLGVEGNERTTGVSLQHELMKFT</sequence>
<evidence type="ECO:0000256" key="1">
    <source>
        <dbReference type="ARBA" id="ARBA00022723"/>
    </source>
</evidence>
<evidence type="ECO:0000256" key="3">
    <source>
        <dbReference type="ARBA" id="ARBA00022771"/>
    </source>
</evidence>
<accession>A0AAD8NJ81</accession>
<dbReference type="Proteomes" id="UP001229421">
    <property type="component" value="Unassembled WGS sequence"/>
</dbReference>
<dbReference type="Gene3D" id="3.30.160.60">
    <property type="entry name" value="Classic Zinc Finger"/>
    <property type="match status" value="2"/>
</dbReference>
<dbReference type="InterPro" id="IPR055187">
    <property type="entry name" value="C2CH-3rd_BIRD-IDD"/>
</dbReference>
<keyword evidence="3 7" id="KW-0863">Zinc-finger</keyword>
<dbReference type="GO" id="GO:0003700">
    <property type="term" value="F:DNA-binding transcription factor activity"/>
    <property type="evidence" value="ECO:0007669"/>
    <property type="project" value="TreeGrafter"/>
</dbReference>
<dbReference type="GO" id="GO:0005634">
    <property type="term" value="C:nucleus"/>
    <property type="evidence" value="ECO:0007669"/>
    <property type="project" value="TreeGrafter"/>
</dbReference>
<evidence type="ECO:0000313" key="9">
    <source>
        <dbReference type="EMBL" id="KAK1409908.1"/>
    </source>
</evidence>
<keyword evidence="2" id="KW-0677">Repeat</keyword>
<keyword evidence="4" id="KW-0862">Zinc</keyword>
<keyword evidence="6" id="KW-0804">Transcription</keyword>
<evidence type="ECO:0000256" key="2">
    <source>
        <dbReference type="ARBA" id="ARBA00022737"/>
    </source>
</evidence>
<dbReference type="EMBL" id="JAUHHV010000010">
    <property type="protein sequence ID" value="KAK1409908.1"/>
    <property type="molecule type" value="Genomic_DNA"/>
</dbReference>
<evidence type="ECO:0000256" key="4">
    <source>
        <dbReference type="ARBA" id="ARBA00022833"/>
    </source>
</evidence>
<evidence type="ECO:0000256" key="6">
    <source>
        <dbReference type="ARBA" id="ARBA00023163"/>
    </source>
</evidence>
<evidence type="ECO:0000256" key="7">
    <source>
        <dbReference type="PROSITE-ProRule" id="PRU00042"/>
    </source>
</evidence>
<dbReference type="Pfam" id="PF22995">
    <property type="entry name" value="C2CH-3rd_BIRD-IDD"/>
    <property type="match status" value="1"/>
</dbReference>
<proteinExistence type="predicted"/>
<dbReference type="InterPro" id="IPR055185">
    <property type="entry name" value="C2CH-4th_BIRD-IDD"/>
</dbReference>
<dbReference type="InterPro" id="IPR036236">
    <property type="entry name" value="Znf_C2H2_sf"/>
</dbReference>
<dbReference type="InterPro" id="IPR031140">
    <property type="entry name" value="IDD1-16"/>
</dbReference>
<dbReference type="FunFam" id="3.30.160.60:FF:000131">
    <property type="entry name" value="protein indeterminate-domain 5, chloroplastic-like"/>
    <property type="match status" value="1"/>
</dbReference>
<dbReference type="PROSITE" id="PS00028">
    <property type="entry name" value="ZINC_FINGER_C2H2_1"/>
    <property type="match status" value="1"/>
</dbReference>
<dbReference type="Pfam" id="PF22992">
    <property type="entry name" value="C2CH-4th_BIRD-IDD"/>
    <property type="match status" value="1"/>
</dbReference>
<keyword evidence="1" id="KW-0479">Metal-binding</keyword>
<dbReference type="PANTHER" id="PTHR10593:SF231">
    <property type="entry name" value="PROTEIN INDETERMINATE-DOMAIN 13-RELATED"/>
    <property type="match status" value="1"/>
</dbReference>
<comment type="caution">
    <text evidence="9">The sequence shown here is derived from an EMBL/GenBank/DDBJ whole genome shotgun (WGS) entry which is preliminary data.</text>
</comment>
<reference evidence="9" key="1">
    <citation type="journal article" date="2023" name="bioRxiv">
        <title>Improved chromosome-level genome assembly for marigold (Tagetes erecta).</title>
        <authorList>
            <person name="Jiang F."/>
            <person name="Yuan L."/>
            <person name="Wang S."/>
            <person name="Wang H."/>
            <person name="Xu D."/>
            <person name="Wang A."/>
            <person name="Fan W."/>
        </authorList>
    </citation>
    <scope>NUCLEOTIDE SEQUENCE</scope>
    <source>
        <strain evidence="9">WSJ</strain>
        <tissue evidence="9">Leaf</tissue>
    </source>
</reference>
<keyword evidence="5" id="KW-0805">Transcription regulation</keyword>
<dbReference type="GO" id="GO:0008270">
    <property type="term" value="F:zinc ion binding"/>
    <property type="evidence" value="ECO:0007669"/>
    <property type="project" value="UniProtKB-KW"/>
</dbReference>
<gene>
    <name evidence="9" type="ORF">QVD17_36437</name>
</gene>
<feature type="domain" description="C2H2-type" evidence="8">
    <location>
        <begin position="6"/>
        <end position="28"/>
    </location>
</feature>
<dbReference type="SMART" id="SM00355">
    <property type="entry name" value="ZnF_C2H2"/>
    <property type="match status" value="3"/>
</dbReference>
<dbReference type="PROSITE" id="PS50157">
    <property type="entry name" value="ZINC_FINGER_C2H2_2"/>
    <property type="match status" value="1"/>
</dbReference>
<evidence type="ECO:0000259" key="8">
    <source>
        <dbReference type="PROSITE" id="PS50157"/>
    </source>
</evidence>
<name>A0AAD8NJ81_TARER</name>
<dbReference type="InterPro" id="IPR055186">
    <property type="entry name" value="C2H2-2nd_BIRD-IDD"/>
</dbReference>
<dbReference type="AlphaFoldDB" id="A0AAD8NJ81"/>
<dbReference type="InterPro" id="IPR013087">
    <property type="entry name" value="Znf_C2H2_type"/>
</dbReference>
<evidence type="ECO:0000256" key="5">
    <source>
        <dbReference type="ARBA" id="ARBA00023015"/>
    </source>
</evidence>
<dbReference type="PANTHER" id="PTHR10593">
    <property type="entry name" value="SERINE/THREONINE-PROTEIN KINASE RIO"/>
    <property type="match status" value="1"/>
</dbReference>
<dbReference type="SUPFAM" id="SSF57667">
    <property type="entry name" value="beta-beta-alpha zinc fingers"/>
    <property type="match status" value="1"/>
</dbReference>